<protein>
    <recommendedName>
        <fullName evidence="5">procollagen-proline 4-dioxygenase</fullName>
        <ecNumber evidence="5">1.14.11.2</ecNumber>
    </recommendedName>
</protein>
<reference evidence="16" key="1">
    <citation type="journal article" date="2002" name="Science">
        <title>The draft genome of Ciona intestinalis: insights into chordate and vertebrate origins.</title>
        <authorList>
            <person name="Dehal P."/>
            <person name="Satou Y."/>
            <person name="Campbell R.K."/>
            <person name="Chapman J."/>
            <person name="Degnan B."/>
            <person name="De Tomaso A."/>
            <person name="Davidson B."/>
            <person name="Di Gregorio A."/>
            <person name="Gelpke M."/>
            <person name="Goodstein D.M."/>
            <person name="Harafuji N."/>
            <person name="Hastings K.E."/>
            <person name="Ho I."/>
            <person name="Hotta K."/>
            <person name="Huang W."/>
            <person name="Kawashima T."/>
            <person name="Lemaire P."/>
            <person name="Martinez D."/>
            <person name="Meinertzhagen I.A."/>
            <person name="Necula S."/>
            <person name="Nonaka M."/>
            <person name="Putnam N."/>
            <person name="Rash S."/>
            <person name="Saiga H."/>
            <person name="Satake M."/>
            <person name="Terry A."/>
            <person name="Yamada L."/>
            <person name="Wang H.G."/>
            <person name="Awazu S."/>
            <person name="Azumi K."/>
            <person name="Boore J."/>
            <person name="Branno M."/>
            <person name="Chin-Bow S."/>
            <person name="DeSantis R."/>
            <person name="Doyle S."/>
            <person name="Francino P."/>
            <person name="Keys D.N."/>
            <person name="Haga S."/>
            <person name="Hayashi H."/>
            <person name="Hino K."/>
            <person name="Imai K.S."/>
            <person name="Inaba K."/>
            <person name="Kano S."/>
            <person name="Kobayashi K."/>
            <person name="Kobayashi M."/>
            <person name="Lee B.I."/>
            <person name="Makabe K.W."/>
            <person name="Manohar C."/>
            <person name="Matassi G."/>
            <person name="Medina M."/>
            <person name="Mochizuki Y."/>
            <person name="Mount S."/>
            <person name="Morishita T."/>
            <person name="Miura S."/>
            <person name="Nakayama A."/>
            <person name="Nishizaka S."/>
            <person name="Nomoto H."/>
            <person name="Ohta F."/>
            <person name="Oishi K."/>
            <person name="Rigoutsos I."/>
            <person name="Sano M."/>
            <person name="Sasaki A."/>
            <person name="Sasakura Y."/>
            <person name="Shoguchi E."/>
            <person name="Shin-i T."/>
            <person name="Spagnuolo A."/>
            <person name="Stainier D."/>
            <person name="Suzuki M.M."/>
            <person name="Tassy O."/>
            <person name="Takatori N."/>
            <person name="Tokuoka M."/>
            <person name="Yagi K."/>
            <person name="Yoshizaki F."/>
            <person name="Wada S."/>
            <person name="Zhang C."/>
            <person name="Hyatt P.D."/>
            <person name="Larimer F."/>
            <person name="Detter C."/>
            <person name="Doggett N."/>
            <person name="Glavina T."/>
            <person name="Hawkins T."/>
            <person name="Richardson P."/>
            <person name="Lucas S."/>
            <person name="Kohara Y."/>
            <person name="Levine M."/>
            <person name="Satoh N."/>
            <person name="Rokhsar D.S."/>
        </authorList>
    </citation>
    <scope>NUCLEOTIDE SEQUENCE [LARGE SCALE GENOMIC DNA]</scope>
</reference>
<dbReference type="GeneTree" id="ENSGT00940000163795"/>
<evidence type="ECO:0000313" key="16">
    <source>
        <dbReference type="Proteomes" id="UP000008144"/>
    </source>
</evidence>
<dbReference type="InterPro" id="IPR059068">
    <property type="entry name" value="TPR_P4H"/>
</dbReference>
<keyword evidence="12" id="KW-0325">Glycoprotein</keyword>
<dbReference type="InterPro" id="IPR044862">
    <property type="entry name" value="Pro_4_hyd_alph_FE2OG_OXY"/>
</dbReference>
<evidence type="ECO:0000256" key="11">
    <source>
        <dbReference type="ARBA" id="ARBA00023004"/>
    </source>
</evidence>
<comment type="subcellular location">
    <subcellularLocation>
        <location evidence="3">Endoplasmic reticulum lumen</location>
    </subcellularLocation>
</comment>
<keyword evidence="10" id="KW-0560">Oxidoreductase</keyword>
<evidence type="ECO:0000256" key="3">
    <source>
        <dbReference type="ARBA" id="ARBA00004319"/>
    </source>
</evidence>
<keyword evidence="13" id="KW-0732">Signal</keyword>
<evidence type="ECO:0000256" key="1">
    <source>
        <dbReference type="ARBA" id="ARBA00001961"/>
    </source>
</evidence>
<dbReference type="GO" id="GO:0005788">
    <property type="term" value="C:endoplasmic reticulum lumen"/>
    <property type="evidence" value="ECO:0007669"/>
    <property type="project" value="UniProtKB-SubCell"/>
</dbReference>
<evidence type="ECO:0000256" key="4">
    <source>
        <dbReference type="ARBA" id="ARBA00006511"/>
    </source>
</evidence>
<evidence type="ECO:0000256" key="5">
    <source>
        <dbReference type="ARBA" id="ARBA00012269"/>
    </source>
</evidence>
<dbReference type="InterPro" id="IPR006620">
    <property type="entry name" value="Pro_4_hyd_alph"/>
</dbReference>
<dbReference type="AlphaFoldDB" id="H2XTG6"/>
<keyword evidence="8" id="KW-0847">Vitamin C</keyword>
<dbReference type="Gene3D" id="6.10.140.1460">
    <property type="match status" value="1"/>
</dbReference>
<dbReference type="InterPro" id="IPR011990">
    <property type="entry name" value="TPR-like_helical_dom_sf"/>
</dbReference>
<keyword evidence="7" id="KW-0256">Endoplasmic reticulum</keyword>
<dbReference type="PROSITE" id="PS51471">
    <property type="entry name" value="FE2OG_OXY"/>
    <property type="match status" value="1"/>
</dbReference>
<feature type="domain" description="Fe2OG dioxygenase" evidence="14">
    <location>
        <begin position="409"/>
        <end position="518"/>
    </location>
</feature>
<proteinExistence type="inferred from homology"/>
<evidence type="ECO:0000256" key="2">
    <source>
        <dbReference type="ARBA" id="ARBA00002035"/>
    </source>
</evidence>
<dbReference type="PANTHER" id="PTHR10869:SF244">
    <property type="entry name" value="PROLYL 4-HYDROXYLASE SUBUNIT ALPHA-2"/>
    <property type="match status" value="1"/>
</dbReference>
<sequence length="534" mass="61291">LDSIICGVCCFTLLINLTSCFDWASSVAQLKAVAKTEQVLVSRLQNFINNKTEELGRIQNYVDALRKVSDKISSSKEEYISHPINQYHLIQRFAKEWTKVGDLLQMFNETGFELTQNISRMRKLYPTDNDLNPAAAGIERLQRVYELSIDELIEGNVKGINTRNSINVNDCFLIGKISCKSFKCDACKIWMQRALKLKADETFTNDEALAYEAVCRAKRGNLTHAFAITEDLLTRDPFNDILLGNMLYYRFVLGKLNILYPCFITIKVDYPHLFIFHKDENAEDEIKQYNQICQGKFKLPHKVSKNLRCYLYTNKNDPRLRIKPVKVEELCNSPHIVQFYDVINNDDIETIKKMSKKHLSRALVTGPNNTGIVEDIRTSKVAWFKKNDFTAVKKLYTRISEMTGLSEETFEDLQVANYGLAGEYQPHFDYTEDPSIYKREDGAEVGNRIATMLLYLNDVKEGGRTAFIEPKIVAKPIKGSAVFWYNLYPSGLGDPRTRHASCPVVIGNKWASNVWVHEVQQEFKRKCGLRQDAD</sequence>
<dbReference type="Pfam" id="PF13640">
    <property type="entry name" value="2OG-FeII_Oxy_3"/>
    <property type="match status" value="1"/>
</dbReference>
<organism evidence="15 16">
    <name type="scientific">Ciona intestinalis</name>
    <name type="common">Transparent sea squirt</name>
    <name type="synonym">Ascidia intestinalis</name>
    <dbReference type="NCBI Taxonomy" id="7719"/>
    <lineage>
        <taxon>Eukaryota</taxon>
        <taxon>Metazoa</taxon>
        <taxon>Chordata</taxon>
        <taxon>Tunicata</taxon>
        <taxon>Ascidiacea</taxon>
        <taxon>Phlebobranchia</taxon>
        <taxon>Cionidae</taxon>
        <taxon>Ciona</taxon>
    </lineage>
</organism>
<dbReference type="InterPro" id="IPR013547">
    <property type="entry name" value="P4H_N"/>
</dbReference>
<keyword evidence="9" id="KW-0223">Dioxygenase</keyword>
<keyword evidence="16" id="KW-1185">Reference proteome</keyword>
<reference evidence="15" key="3">
    <citation type="submission" date="2025-09" db="UniProtKB">
        <authorList>
            <consortium name="Ensembl"/>
        </authorList>
    </citation>
    <scope>IDENTIFICATION</scope>
</reference>
<dbReference type="Gene3D" id="2.60.120.620">
    <property type="entry name" value="q2cbj1_9rhob like domain"/>
    <property type="match status" value="1"/>
</dbReference>
<dbReference type="STRING" id="7719.ENSCINP00000032950"/>
<dbReference type="SMART" id="SM00702">
    <property type="entry name" value="P4Hc"/>
    <property type="match status" value="1"/>
</dbReference>
<dbReference type="EC" id="1.14.11.2" evidence="5"/>
<accession>H2XTG6</accession>
<dbReference type="OMA" id="MLLMAWF"/>
<dbReference type="Proteomes" id="UP000008144">
    <property type="component" value="Unassembled WGS sequence"/>
</dbReference>
<dbReference type="Pfam" id="PF08336">
    <property type="entry name" value="P4Ha_N"/>
    <property type="match status" value="1"/>
</dbReference>
<evidence type="ECO:0000256" key="13">
    <source>
        <dbReference type="SAM" id="SignalP"/>
    </source>
</evidence>
<dbReference type="GO" id="GO:0005506">
    <property type="term" value="F:iron ion binding"/>
    <property type="evidence" value="ECO:0007669"/>
    <property type="project" value="InterPro"/>
</dbReference>
<reference evidence="15" key="2">
    <citation type="submission" date="2025-08" db="UniProtKB">
        <authorList>
            <consortium name="Ensembl"/>
        </authorList>
    </citation>
    <scope>IDENTIFICATION</scope>
</reference>
<dbReference type="InParanoid" id="H2XTG6"/>
<dbReference type="Pfam" id="PF23558">
    <property type="entry name" value="TPR_P4H"/>
    <property type="match status" value="1"/>
</dbReference>
<evidence type="ECO:0000256" key="7">
    <source>
        <dbReference type="ARBA" id="ARBA00022824"/>
    </source>
</evidence>
<dbReference type="InterPro" id="IPR045054">
    <property type="entry name" value="P4HA-like"/>
</dbReference>
<evidence type="ECO:0000256" key="9">
    <source>
        <dbReference type="ARBA" id="ARBA00022964"/>
    </source>
</evidence>
<dbReference type="Ensembl" id="ENSCINT00000031139.1">
    <property type="protein sequence ID" value="ENSCINP00000032950.1"/>
    <property type="gene ID" value="ENSCING00000017951.1"/>
</dbReference>
<evidence type="ECO:0000259" key="14">
    <source>
        <dbReference type="PROSITE" id="PS51471"/>
    </source>
</evidence>
<dbReference type="GO" id="GO:0004656">
    <property type="term" value="F:procollagen-proline 4-dioxygenase activity"/>
    <property type="evidence" value="ECO:0000318"/>
    <property type="project" value="GO_Central"/>
</dbReference>
<comment type="similarity">
    <text evidence="4">Belongs to the P4HA family.</text>
</comment>
<comment type="cofactor">
    <cofactor evidence="1">
        <name>L-ascorbate</name>
        <dbReference type="ChEBI" id="CHEBI:38290"/>
    </cofactor>
</comment>
<dbReference type="PANTHER" id="PTHR10869">
    <property type="entry name" value="PROLYL 4-HYDROXYLASE ALPHA SUBUNIT"/>
    <property type="match status" value="1"/>
</dbReference>
<evidence type="ECO:0000256" key="10">
    <source>
        <dbReference type="ARBA" id="ARBA00023002"/>
    </source>
</evidence>
<comment type="function">
    <text evidence="2">Catalyzes the post-translational formation of 4-hydroxyproline in -Xaa-Pro-Gly- sequences in collagens and other proteins.</text>
</comment>
<evidence type="ECO:0000256" key="8">
    <source>
        <dbReference type="ARBA" id="ARBA00022896"/>
    </source>
</evidence>
<dbReference type="FunFam" id="1.25.40.10:FF:000746">
    <property type="entry name" value="Zgc:152670"/>
    <property type="match status" value="1"/>
</dbReference>
<keyword evidence="11" id="KW-0408">Iron</keyword>
<dbReference type="FunFam" id="2.60.120.620:FF:000011">
    <property type="entry name" value="Prolyl alpha subunit"/>
    <property type="match status" value="1"/>
</dbReference>
<feature type="chain" id="PRO_5003577811" description="procollagen-proline 4-dioxygenase" evidence="13">
    <location>
        <begin position="21"/>
        <end position="534"/>
    </location>
</feature>
<dbReference type="GO" id="GO:0005783">
    <property type="term" value="C:endoplasmic reticulum"/>
    <property type="evidence" value="ECO:0000318"/>
    <property type="project" value="GO_Central"/>
</dbReference>
<dbReference type="Gene3D" id="1.25.40.10">
    <property type="entry name" value="Tetratricopeptide repeat domain"/>
    <property type="match status" value="1"/>
</dbReference>
<dbReference type="GO" id="GO:0031418">
    <property type="term" value="F:L-ascorbic acid binding"/>
    <property type="evidence" value="ECO:0007669"/>
    <property type="project" value="UniProtKB-KW"/>
</dbReference>
<feature type="signal peptide" evidence="13">
    <location>
        <begin position="1"/>
        <end position="20"/>
    </location>
</feature>
<evidence type="ECO:0000256" key="12">
    <source>
        <dbReference type="ARBA" id="ARBA00023180"/>
    </source>
</evidence>
<evidence type="ECO:0000313" key="15">
    <source>
        <dbReference type="Ensembl" id="ENSCINP00000032950.1"/>
    </source>
</evidence>
<evidence type="ECO:0000256" key="6">
    <source>
        <dbReference type="ARBA" id="ARBA00022723"/>
    </source>
</evidence>
<dbReference type="InterPro" id="IPR005123">
    <property type="entry name" value="Oxoglu/Fe-dep_dioxygenase_dom"/>
</dbReference>
<name>H2XTG6_CIOIN</name>
<keyword evidence="6" id="KW-0479">Metal-binding</keyword>